<dbReference type="InterPro" id="IPR016181">
    <property type="entry name" value="Acyl_CoA_acyltransferase"/>
</dbReference>
<dbReference type="InterPro" id="IPR052523">
    <property type="entry name" value="Trichothecene_AcTrans"/>
</dbReference>
<keyword evidence="3" id="KW-1185">Reference proteome</keyword>
<dbReference type="Proteomes" id="UP000000724">
    <property type="component" value="Contig Pc00c06"/>
</dbReference>
<reference evidence="2 3" key="1">
    <citation type="journal article" date="2008" name="Nat. Biotechnol.">
        <title>Genome sequencing and analysis of the filamentous fungus Penicillium chrysogenum.</title>
        <authorList>
            <person name="van den Berg M.A."/>
            <person name="Albang R."/>
            <person name="Albermann K."/>
            <person name="Badger J.H."/>
            <person name="Daran J.-M."/>
            <person name="Driessen A.J.M."/>
            <person name="Garcia-Estrada C."/>
            <person name="Fedorova N.D."/>
            <person name="Harris D.M."/>
            <person name="Heijne W.H.M."/>
            <person name="Joardar V.S."/>
            <person name="Kiel J.A.K.W."/>
            <person name="Kovalchuk A."/>
            <person name="Martin J.F."/>
            <person name="Nierman W.C."/>
            <person name="Nijland J.G."/>
            <person name="Pronk J.T."/>
            <person name="Roubos J.A."/>
            <person name="van der Klei I.J."/>
            <person name="van Peij N.N.M.E."/>
            <person name="Veenhuis M."/>
            <person name="von Doehren H."/>
            <person name="Wagner C."/>
            <person name="Wortman J.R."/>
            <person name="Bovenberg R.A.L."/>
        </authorList>
    </citation>
    <scope>NUCLEOTIDE SEQUENCE [LARGE SCALE GENOMIC DNA]</scope>
    <source>
        <strain evidence="3">ATCC 28089 / DSM 1075 / NRRL 1951 / Wisconsin 54-1255</strain>
    </source>
</reference>
<dbReference type="PANTHER" id="PTHR42791:SF1">
    <property type="entry name" value="N-ACETYLTRANSFERASE DOMAIN-CONTAINING PROTEIN"/>
    <property type="match status" value="1"/>
</dbReference>
<dbReference type="AlphaFoldDB" id="B6GVV7"/>
<dbReference type="OrthoDB" id="512662at2759"/>
<protein>
    <submittedName>
        <fullName evidence="2">Pc06g00110 protein</fullName>
    </submittedName>
</protein>
<dbReference type="SUPFAM" id="SSF55729">
    <property type="entry name" value="Acyl-CoA N-acyltransferases (Nat)"/>
    <property type="match status" value="1"/>
</dbReference>
<proteinExistence type="predicted"/>
<evidence type="ECO:0000313" key="2">
    <source>
        <dbReference type="EMBL" id="CAP79004.1"/>
    </source>
</evidence>
<dbReference type="InterPro" id="IPR000182">
    <property type="entry name" value="GNAT_dom"/>
</dbReference>
<gene>
    <name evidence="2" type="ORF">Pc06g00110</name>
    <name evidence="2" type="ORF">PCH_Pc06g00110</name>
</gene>
<organism evidence="2 3">
    <name type="scientific">Penicillium rubens (strain ATCC 28089 / DSM 1075 / NRRL 1951 / Wisconsin 54-1255)</name>
    <name type="common">Penicillium chrysogenum</name>
    <dbReference type="NCBI Taxonomy" id="500485"/>
    <lineage>
        <taxon>Eukaryota</taxon>
        <taxon>Fungi</taxon>
        <taxon>Dikarya</taxon>
        <taxon>Ascomycota</taxon>
        <taxon>Pezizomycotina</taxon>
        <taxon>Eurotiomycetes</taxon>
        <taxon>Eurotiomycetidae</taxon>
        <taxon>Eurotiales</taxon>
        <taxon>Aspergillaceae</taxon>
        <taxon>Penicillium</taxon>
        <taxon>Penicillium chrysogenum species complex</taxon>
    </lineage>
</organism>
<dbReference type="Gene3D" id="3.40.630.30">
    <property type="match status" value="1"/>
</dbReference>
<sequence>MALSTIYYLSSPLEHRRKFSLRPYRSISVVARTVNAAFSSDPLIQWLRPSATPWVYQDALAHRWQYRTVQNEISEGIVLQSASVGQIAQEYPRKNKKIEPSDGAVAPEKIAQVSAFEDPDIAANQREAGAVVFLYPPTEHLPWSLSSMWLSWKLWLLELFNPVKDTSCKDERVEKLMSRHVSGKKLLQAQYPKLWYLELIAVYPSLQSRGLGGSVMRAILEQVAGNSVFLECTRQENIAFYEGFGFKIMEEVELTDTPAHSDKDGKLKYWVMVLETDSRQ</sequence>
<feature type="domain" description="N-acetyltransferase" evidence="1">
    <location>
        <begin position="191"/>
        <end position="277"/>
    </location>
</feature>
<dbReference type="PANTHER" id="PTHR42791">
    <property type="entry name" value="GNAT FAMILY ACETYLTRANSFERASE"/>
    <property type="match status" value="1"/>
</dbReference>
<accession>B6GVV7</accession>
<name>B6GVV7_PENRW</name>
<dbReference type="OMA" id="WQYRRVQ"/>
<dbReference type="EMBL" id="AM920421">
    <property type="protein sequence ID" value="CAP79004.1"/>
    <property type="molecule type" value="Genomic_DNA"/>
</dbReference>
<dbReference type="PROSITE" id="PS51186">
    <property type="entry name" value="GNAT"/>
    <property type="match status" value="1"/>
</dbReference>
<dbReference type="eggNOG" id="ENOG502TGKD">
    <property type="taxonomic scope" value="Eukaryota"/>
</dbReference>
<dbReference type="CDD" id="cd04301">
    <property type="entry name" value="NAT_SF"/>
    <property type="match status" value="1"/>
</dbReference>
<dbReference type="BioCyc" id="PCHR:PC06G00110-MONOMER"/>
<evidence type="ECO:0000259" key="1">
    <source>
        <dbReference type="PROSITE" id="PS51186"/>
    </source>
</evidence>
<dbReference type="HOGENOM" id="CLU_391600_0_0_1"/>
<dbReference type="GO" id="GO:0016747">
    <property type="term" value="F:acyltransferase activity, transferring groups other than amino-acyl groups"/>
    <property type="evidence" value="ECO:0007669"/>
    <property type="project" value="InterPro"/>
</dbReference>
<evidence type="ECO:0000313" key="3">
    <source>
        <dbReference type="Proteomes" id="UP000000724"/>
    </source>
</evidence>
<dbReference type="Pfam" id="PF13508">
    <property type="entry name" value="Acetyltransf_7"/>
    <property type="match status" value="1"/>
</dbReference>